<dbReference type="InterPro" id="IPR001849">
    <property type="entry name" value="PH_domain"/>
</dbReference>
<dbReference type="EMBL" id="HADX01005737">
    <property type="protein sequence ID" value="SBP27969.1"/>
    <property type="molecule type" value="Transcribed_RNA"/>
</dbReference>
<sequence length="1914" mass="214660">MNGACQKKPLTQTPSYSHTDEENRQMEEILRLEKEIERLQKQQEDGVSLLGDVSHEELRQMRDAEIYRLEKEASRVATEFLELLDFGGLEPSLSSEENLHESNENTAPLAEEEVDEGFPTEDECVPLPDFPPPAAVPLDREVFQSVPPPPPAFAEGVMLSSSSVACPAPVVTSNGLDHAPALTDSQTSHRTFPPLVTNGDSASDFEPIKEAPSHSNLPDAESDYDQEEFEEAHGSSGASIIDGHITDEELLRESSCTQNSLDSFRGSSDSFIDSDDENDGYVDTDEEISNGRVNLLNGSGPPYFHGYLYMKSGLMIPWRRRWCVLKDETFMWFRAKQDSLKSGWLYKKGGGMSTLSRRNWKMRWFVLRDSKLMYYDNDSEEKLKGTIDIKAAKEIVDNHEKENALNIVTDERTYQVFAESPEDASGWFNVLSKVRVCTPEQLLDMSHEQANPKNAVGTLDVGLIDSVCASDNPDRPNSFVIITANRVIHCNSDTPEEMHHWISLLQKPKGDARIDGQEFLARGWLHKEMKTNSKSTSLKLKKRWFVLTNNSLDYYKNSEKNSSKMGTLVLNSLCSVIQPDERVHRETGYWNIIVYGRKHSYRLYTKMLNEAMRWTAAILGVVESKTPIETPTLQLIRDIKENSVNPEIVEQMYRRNPILRYTQHPLHAPLLPLPYGEVTSLQRQQGYASLQDEAVRVFNSLQEMETLADTVPIIQGILQTCQDLRPLRDEVYCQVIKQTNHVPQPNSPANRAHWHLLTCMSCTFLPSRAILRYLRFHLKRVRERYPGTEIERYASFIGESLKKTKTREFVPSQEEIAALLQRQEMSTTVYCHGGGSCKISINSHTTAGEVVEKLIRGLAMEESKNLFSLFEHNGFTDRALESRVIVADVLAKFERLAGSEEEEEEGDESLFVTDLSSLQKSRLAKGMTKHEVVFVDSKGEVSRFLPKHSQTMLDKLNKQRLNNQFCDITLLIEGEEYRAHKAVLAACSEYFNELFFEKGAVTTHEAVVDLSGFAKASFLPLLDFAYTSMLTFNFCIMADIANLARHLLMTEVLEICESVHKQVEEQKLTVFQRRDAYTESAAAQEEGSSEEPETFMVTIQEDGRTVVAHSAVAVSGESLAFVAQTKDGFIQQPVTVVTQAVGEVAVHDGEAGQNEAVALIAHSGQVEPGETVTLISGCSEEMGGETMTVVTHSGQAGASESLAVVSACLAMEQPQVTENEAFVISVDPNKASSTEAKLQSVEVTHQDGVTEVQKVETAPAPVKRKRGRPPKLKKEVEVEQYVPLEEPPSAYEDHADEQEVTSDDPKKRRLRQRSMVEGGYARLHMGVEEEEEGKSPSPPHAATPKVGVRHGKRGRPPKRPVEDKVEGQLVSESVAEGISVEDTTAGELITEEAAAKESEPEGGVKPDPAPSGSTTDGEHTCSECGVSFPRRYSLIMHTLKHEKTRGYKCSLCNKEFQYAASLQAHLARHKKQGRQRVPTSRNAAECGSEGKAEGDLDGTSSLVRREFVCDICGKTLPKLYSLRIHMLNHTGVRPHSCKVCGKTFAHKHSLKMHRALHDVTKQFQCEFCKKLFVSKRSMEEHTSIHTGESKYLCNTCGATFHRASALSKHLKKHQPKPEVRPFTCSHCDKSFYEAKDLQQHMNKHTGMRPFQCQVCGKCYSWKKDWYSHVKSHSVAEPFKCNVCGKEFFEKALFRRHVKKATHGKKGRVKQNLERECAQCGRIFTQLREYRRHINNHQGVKPFECLTCGVAWADARSLKRHVRTHTGERPYVCPMCQDAHIDARTLRKHMAKYHVDSLPGKIMLEKDTLQFHNQGTQVEHAVSILASDLPPELRPAQQPATDELETVLITEETVETVQAVQAVTEGAMATLSDQGIMQVVNYVLAQQALSVGKPEETPEVLQAMEVEVANVAEVE</sequence>
<evidence type="ECO:0000256" key="4">
    <source>
        <dbReference type="ARBA" id="ARBA00022737"/>
    </source>
</evidence>
<dbReference type="Gene3D" id="3.10.20.90">
    <property type="entry name" value="Phosphatidylinositol 3-kinase Catalytic Subunit, Chain A, domain 1"/>
    <property type="match status" value="1"/>
</dbReference>
<dbReference type="GO" id="GO:0008270">
    <property type="term" value="F:zinc ion binding"/>
    <property type="evidence" value="ECO:0007669"/>
    <property type="project" value="UniProtKB-KW"/>
</dbReference>
<dbReference type="FunFam" id="3.30.160.60:FF:000065">
    <property type="entry name" value="B-cell CLL/lymphoma 6, member B"/>
    <property type="match status" value="1"/>
</dbReference>
<evidence type="ECO:0000256" key="2">
    <source>
        <dbReference type="ARBA" id="ARBA00006991"/>
    </source>
</evidence>
<feature type="compositionally biased region" description="Basic residues" evidence="12">
    <location>
        <begin position="1347"/>
        <end position="1358"/>
    </location>
</feature>
<dbReference type="InterPro" id="IPR051724">
    <property type="entry name" value="Actin_motor_Myosin"/>
</dbReference>
<dbReference type="PROSITE" id="PS50097">
    <property type="entry name" value="BTB"/>
    <property type="match status" value="1"/>
</dbReference>
<feature type="compositionally biased region" description="Basic and acidic residues" evidence="12">
    <location>
        <begin position="1393"/>
        <end position="1404"/>
    </location>
</feature>
<feature type="domain" description="BTB" evidence="14">
    <location>
        <begin position="966"/>
        <end position="1034"/>
    </location>
</feature>
<keyword evidence="6" id="KW-0862">Zinc</keyword>
<dbReference type="SUPFAM" id="SSF54695">
    <property type="entry name" value="POZ domain"/>
    <property type="match status" value="1"/>
</dbReference>
<feature type="domain" description="C2H2-type" evidence="15">
    <location>
        <begin position="1563"/>
        <end position="1590"/>
    </location>
</feature>
<dbReference type="GO" id="GO:0005856">
    <property type="term" value="C:cytoskeleton"/>
    <property type="evidence" value="ECO:0007669"/>
    <property type="project" value="InterPro"/>
</dbReference>
<dbReference type="Pfam" id="PF21989">
    <property type="entry name" value="RA_2"/>
    <property type="match status" value="1"/>
</dbReference>
<dbReference type="FunFam" id="2.30.29.30:FF:000286">
    <property type="entry name" value="PH-protein kinase domain containing protein"/>
    <property type="match status" value="1"/>
</dbReference>
<dbReference type="SMART" id="SM00355">
    <property type="entry name" value="ZnF_C2H2"/>
    <property type="match status" value="12"/>
</dbReference>
<evidence type="ECO:0000256" key="11">
    <source>
        <dbReference type="PROSITE-ProRule" id="PRU00042"/>
    </source>
</evidence>
<feature type="region of interest" description="Disordered" evidence="12">
    <location>
        <begin position="1469"/>
        <end position="1494"/>
    </location>
</feature>
<dbReference type="Gene3D" id="3.30.160.60">
    <property type="entry name" value="Classic Zinc Finger"/>
    <property type="match status" value="10"/>
</dbReference>
<dbReference type="CDD" id="cd18202">
    <property type="entry name" value="BTB_POZ_ZBTB11"/>
    <property type="match status" value="1"/>
</dbReference>
<dbReference type="SUPFAM" id="SSF50729">
    <property type="entry name" value="PH domain-like"/>
    <property type="match status" value="4"/>
</dbReference>
<gene>
    <name evidence="18" type="primary">ZBTB11</name>
</gene>
<dbReference type="GO" id="GO:0044295">
    <property type="term" value="C:axonal growth cone"/>
    <property type="evidence" value="ECO:0007669"/>
    <property type="project" value="TreeGrafter"/>
</dbReference>
<feature type="domain" description="C2H2-type" evidence="15">
    <location>
        <begin position="1447"/>
        <end position="1474"/>
    </location>
</feature>
<dbReference type="GO" id="GO:0048675">
    <property type="term" value="P:axon extension"/>
    <property type="evidence" value="ECO:0007669"/>
    <property type="project" value="TreeGrafter"/>
</dbReference>
<dbReference type="SMART" id="SM00225">
    <property type="entry name" value="BTB"/>
    <property type="match status" value="1"/>
</dbReference>
<evidence type="ECO:0000256" key="7">
    <source>
        <dbReference type="ARBA" id="ARBA00023015"/>
    </source>
</evidence>
<name>A0A1A7YCW1_9TELE</name>
<dbReference type="Pfam" id="PF00096">
    <property type="entry name" value="zf-C2H2"/>
    <property type="match status" value="3"/>
</dbReference>
<dbReference type="PROSITE" id="PS00028">
    <property type="entry name" value="ZINC_FINGER_C2H2_1"/>
    <property type="match status" value="11"/>
</dbReference>
<dbReference type="SMART" id="SM00233">
    <property type="entry name" value="PH"/>
    <property type="match status" value="2"/>
</dbReference>
<feature type="compositionally biased region" description="Basic residues" evidence="12">
    <location>
        <begin position="1262"/>
        <end position="1271"/>
    </location>
</feature>
<dbReference type="InterPro" id="IPR013087">
    <property type="entry name" value="Znf_C2H2_type"/>
</dbReference>
<dbReference type="PROSITE" id="PS50200">
    <property type="entry name" value="RA"/>
    <property type="match status" value="1"/>
</dbReference>
<dbReference type="InterPro" id="IPR011993">
    <property type="entry name" value="PH-like_dom_sf"/>
</dbReference>
<keyword evidence="4" id="KW-0677">Repeat</keyword>
<dbReference type="FunFam" id="3.30.160.60:FF:001156">
    <property type="entry name" value="Zinc finger protein 407"/>
    <property type="match status" value="1"/>
</dbReference>
<evidence type="ECO:0000259" key="16">
    <source>
        <dbReference type="PROSITE" id="PS50200"/>
    </source>
</evidence>
<feature type="domain" description="Ras-associating" evidence="16">
    <location>
        <begin position="829"/>
        <end position="874"/>
    </location>
</feature>
<reference evidence="18" key="1">
    <citation type="submission" date="2016-05" db="EMBL/GenBank/DDBJ databases">
        <authorList>
            <person name="Lavstsen T."/>
            <person name="Jespersen J.S."/>
        </authorList>
    </citation>
    <scope>NUCLEOTIDE SEQUENCE</scope>
    <source>
        <tissue evidence="18">Brain</tissue>
    </source>
</reference>
<dbReference type="CDD" id="cd13296">
    <property type="entry name" value="PH2_MyoX"/>
    <property type="match status" value="1"/>
</dbReference>
<evidence type="ECO:0000259" key="14">
    <source>
        <dbReference type="PROSITE" id="PS50097"/>
    </source>
</evidence>
<feature type="domain" description="C2H2-type" evidence="15">
    <location>
        <begin position="1742"/>
        <end position="1769"/>
    </location>
</feature>
<feature type="region of interest" description="Disordered" evidence="12">
    <location>
        <begin position="91"/>
        <end position="136"/>
    </location>
</feature>
<feature type="domain" description="MyTH4" evidence="17">
    <location>
        <begin position="661"/>
        <end position="820"/>
    </location>
</feature>
<evidence type="ECO:0000259" key="15">
    <source>
        <dbReference type="PROSITE" id="PS50157"/>
    </source>
</evidence>
<dbReference type="FunFam" id="3.30.160.60:FF:001897">
    <property type="entry name" value="Zinc finger and BTB domain containing 11"/>
    <property type="match status" value="1"/>
</dbReference>
<dbReference type="Gene3D" id="3.30.710.10">
    <property type="entry name" value="Potassium Channel Kv1.1, Chain A"/>
    <property type="match status" value="1"/>
</dbReference>
<dbReference type="Pfam" id="PF00651">
    <property type="entry name" value="BTB"/>
    <property type="match status" value="1"/>
</dbReference>
<feature type="region of interest" description="Disordered" evidence="12">
    <location>
        <begin position="1"/>
        <end position="25"/>
    </location>
</feature>
<reference evidence="18" key="2">
    <citation type="submission" date="2016-06" db="EMBL/GenBank/DDBJ databases">
        <title>The genome of a short-lived fish provides insights into sex chromosome evolution and the genetic control of aging.</title>
        <authorList>
            <person name="Reichwald K."/>
            <person name="Felder M."/>
            <person name="Petzold A."/>
            <person name="Koch P."/>
            <person name="Groth M."/>
            <person name="Platzer M."/>
        </authorList>
    </citation>
    <scope>NUCLEOTIDE SEQUENCE</scope>
    <source>
        <tissue evidence="18">Brain</tissue>
    </source>
</reference>
<dbReference type="InterPro" id="IPR000210">
    <property type="entry name" value="BTB/POZ_dom"/>
</dbReference>
<keyword evidence="10" id="KW-0539">Nucleus</keyword>
<keyword evidence="3" id="KW-0479">Metal-binding</keyword>
<keyword evidence="8" id="KW-0238">DNA-binding</keyword>
<feature type="domain" description="C2H2-type" evidence="15">
    <location>
        <begin position="1650"/>
        <end position="1677"/>
    </location>
</feature>
<feature type="domain" description="PH" evidence="13">
    <location>
        <begin position="518"/>
        <end position="623"/>
    </location>
</feature>
<dbReference type="Pfam" id="PF00784">
    <property type="entry name" value="MyTH4"/>
    <property type="match status" value="1"/>
</dbReference>
<dbReference type="Pfam" id="PF00169">
    <property type="entry name" value="PH"/>
    <property type="match status" value="2"/>
</dbReference>
<comment type="subcellular location">
    <subcellularLocation>
        <location evidence="1">Nucleus</location>
    </subcellularLocation>
</comment>
<dbReference type="InterPro" id="IPR000159">
    <property type="entry name" value="RA_dom"/>
</dbReference>
<dbReference type="Gene3D" id="2.30.29.30">
    <property type="entry name" value="Pleckstrin-homology domain (PH domain)/Phosphotyrosine-binding domain (PTB)"/>
    <property type="match status" value="3"/>
</dbReference>
<feature type="compositionally biased region" description="Acidic residues" evidence="12">
    <location>
        <begin position="110"/>
        <end position="124"/>
    </location>
</feature>
<dbReference type="CDD" id="cd17206">
    <property type="entry name" value="FERM_F1_Myosin-X"/>
    <property type="match status" value="1"/>
</dbReference>
<feature type="domain" description="C2H2-type" evidence="15">
    <location>
        <begin position="1507"/>
        <end position="1534"/>
    </location>
</feature>
<keyword evidence="7" id="KW-0805">Transcription regulation</keyword>
<feature type="domain" description="C2H2-type" evidence="15">
    <location>
        <begin position="1678"/>
        <end position="1707"/>
    </location>
</feature>
<dbReference type="InterPro" id="IPR036236">
    <property type="entry name" value="Znf_C2H2_sf"/>
</dbReference>
<dbReference type="SMART" id="SM00139">
    <property type="entry name" value="MyTH4"/>
    <property type="match status" value="1"/>
</dbReference>
<evidence type="ECO:0000256" key="3">
    <source>
        <dbReference type="ARBA" id="ARBA00022723"/>
    </source>
</evidence>
<dbReference type="FunFam" id="3.30.710.10:FF:000070">
    <property type="entry name" value="zinc finger and BTB domain-containing protein 11"/>
    <property type="match status" value="1"/>
</dbReference>
<dbReference type="InterPro" id="IPR011333">
    <property type="entry name" value="SKP1/BTB/POZ_sf"/>
</dbReference>
<dbReference type="Gene3D" id="1.20.5.170">
    <property type="match status" value="1"/>
</dbReference>
<evidence type="ECO:0000256" key="1">
    <source>
        <dbReference type="ARBA" id="ARBA00004123"/>
    </source>
</evidence>
<dbReference type="PROSITE" id="PS51016">
    <property type="entry name" value="MYTH4"/>
    <property type="match status" value="1"/>
</dbReference>
<keyword evidence="9" id="KW-0804">Transcription</keyword>
<dbReference type="GO" id="GO:0005634">
    <property type="term" value="C:nucleus"/>
    <property type="evidence" value="ECO:0007669"/>
    <property type="project" value="UniProtKB-SubCell"/>
</dbReference>
<proteinExistence type="inferred from homology"/>
<dbReference type="InterPro" id="IPR038185">
    <property type="entry name" value="MyTH4_dom_sf"/>
</dbReference>
<comment type="similarity">
    <text evidence="2">Belongs to the krueppel C2H2-type zinc-finger protein family.</text>
</comment>
<dbReference type="InterPro" id="IPR031971">
    <property type="entry name" value="MYO10_CC"/>
</dbReference>
<dbReference type="GO" id="GO:0007165">
    <property type="term" value="P:signal transduction"/>
    <property type="evidence" value="ECO:0007669"/>
    <property type="project" value="InterPro"/>
</dbReference>
<dbReference type="Pfam" id="PF13912">
    <property type="entry name" value="zf-C2H2_6"/>
    <property type="match status" value="3"/>
</dbReference>
<feature type="region of interest" description="Disordered" evidence="12">
    <location>
        <begin position="177"/>
        <end position="241"/>
    </location>
</feature>
<feature type="domain" description="C2H2-type" evidence="15">
    <location>
        <begin position="1770"/>
        <end position="1798"/>
    </location>
</feature>
<dbReference type="Pfam" id="PF16735">
    <property type="entry name" value="MYO10_CC"/>
    <property type="match status" value="1"/>
</dbReference>
<feature type="domain" description="C2H2-type" evidence="15">
    <location>
        <begin position="1591"/>
        <end position="1618"/>
    </location>
</feature>
<evidence type="ECO:0000259" key="13">
    <source>
        <dbReference type="PROSITE" id="PS50003"/>
    </source>
</evidence>
<dbReference type="InterPro" id="IPR000857">
    <property type="entry name" value="MyTH4_dom"/>
</dbReference>
<dbReference type="FunFam" id="3.30.160.60:FF:000633">
    <property type="entry name" value="Zinc finger and BTB domain containing 11"/>
    <property type="match status" value="1"/>
</dbReference>
<feature type="domain" description="C2H2-type" evidence="15">
    <location>
        <begin position="1622"/>
        <end position="1649"/>
    </location>
</feature>
<evidence type="ECO:0000256" key="5">
    <source>
        <dbReference type="ARBA" id="ARBA00022771"/>
    </source>
</evidence>
<dbReference type="FunFam" id="1.25.40.530:FF:000001">
    <property type="entry name" value="Pleckstrin homology domain-containing family H member 2"/>
    <property type="match status" value="1"/>
</dbReference>
<evidence type="ECO:0000256" key="6">
    <source>
        <dbReference type="ARBA" id="ARBA00022833"/>
    </source>
</evidence>
<evidence type="ECO:0000256" key="8">
    <source>
        <dbReference type="ARBA" id="ARBA00023125"/>
    </source>
</evidence>
<feature type="domain" description="C2H2-type" evidence="15">
    <location>
        <begin position="1535"/>
        <end position="1562"/>
    </location>
</feature>
<feature type="region of interest" description="Disordered" evidence="12">
    <location>
        <begin position="1249"/>
        <end position="1422"/>
    </location>
</feature>
<evidence type="ECO:0000256" key="9">
    <source>
        <dbReference type="ARBA" id="ARBA00023163"/>
    </source>
</evidence>
<keyword evidence="5 11" id="KW-0863">Zinc-finger</keyword>
<organism evidence="18">
    <name type="scientific">Iconisemion striatum</name>
    <dbReference type="NCBI Taxonomy" id="60296"/>
    <lineage>
        <taxon>Eukaryota</taxon>
        <taxon>Metazoa</taxon>
        <taxon>Chordata</taxon>
        <taxon>Craniata</taxon>
        <taxon>Vertebrata</taxon>
        <taxon>Euteleostomi</taxon>
        <taxon>Actinopterygii</taxon>
        <taxon>Neopterygii</taxon>
        <taxon>Teleostei</taxon>
        <taxon>Neoteleostei</taxon>
        <taxon>Acanthomorphata</taxon>
        <taxon>Ovalentaria</taxon>
        <taxon>Atherinomorphae</taxon>
        <taxon>Cyprinodontiformes</taxon>
        <taxon>Nothobranchiidae</taxon>
        <taxon>Iconisemion</taxon>
    </lineage>
</organism>
<dbReference type="PROSITE" id="PS50003">
    <property type="entry name" value="PH_DOMAIN"/>
    <property type="match status" value="2"/>
</dbReference>
<dbReference type="InterPro" id="IPR048060">
    <property type="entry name" value="ZBTB11_BTB_POZ"/>
</dbReference>
<dbReference type="Gene3D" id="1.25.40.530">
    <property type="entry name" value="MyTH4 domain"/>
    <property type="match status" value="1"/>
</dbReference>
<dbReference type="PROSITE" id="PS50157">
    <property type="entry name" value="ZINC_FINGER_C2H2_2"/>
    <property type="match status" value="12"/>
</dbReference>
<dbReference type="SUPFAM" id="SSF57667">
    <property type="entry name" value="beta-beta-alpha zinc fingers"/>
    <property type="match status" value="6"/>
</dbReference>
<feature type="domain" description="C2H2-type" evidence="15">
    <location>
        <begin position="1419"/>
        <end position="1446"/>
    </location>
</feature>
<accession>A0A1A7YCW1</accession>
<dbReference type="GO" id="GO:0003677">
    <property type="term" value="F:DNA binding"/>
    <property type="evidence" value="ECO:0007669"/>
    <property type="project" value="UniProtKB-KW"/>
</dbReference>
<evidence type="ECO:0000256" key="10">
    <source>
        <dbReference type="ARBA" id="ARBA00023242"/>
    </source>
</evidence>
<dbReference type="PANTHER" id="PTHR46049:SF9">
    <property type="entry name" value="MYOSIN X,-LIKE 1"/>
    <property type="match status" value="1"/>
</dbReference>
<dbReference type="CDD" id="cd13297">
    <property type="entry name" value="PH3_MyoX-like"/>
    <property type="match status" value="1"/>
</dbReference>
<feature type="domain" description="C2H2-type" evidence="15">
    <location>
        <begin position="1714"/>
        <end position="1741"/>
    </location>
</feature>
<feature type="domain" description="PH" evidence="13">
    <location>
        <begin position="338"/>
        <end position="436"/>
    </location>
</feature>
<evidence type="ECO:0000259" key="17">
    <source>
        <dbReference type="PROSITE" id="PS51016"/>
    </source>
</evidence>
<feature type="compositionally biased region" description="Acidic residues" evidence="12">
    <location>
        <begin position="220"/>
        <end position="230"/>
    </location>
</feature>
<protein>
    <submittedName>
        <fullName evidence="18">Zinc finger and BTB domain containing 11</fullName>
    </submittedName>
</protein>
<dbReference type="PANTHER" id="PTHR46049">
    <property type="entry name" value="AGAP003327-PA"/>
    <property type="match status" value="1"/>
</dbReference>
<evidence type="ECO:0000256" key="12">
    <source>
        <dbReference type="SAM" id="MobiDB-lite"/>
    </source>
</evidence>
<evidence type="ECO:0000313" key="18">
    <source>
        <dbReference type="EMBL" id="SBP27969.1"/>
    </source>
</evidence>